<organism evidence="2 3">
    <name type="scientific">Cellulophaga baltica</name>
    <dbReference type="NCBI Taxonomy" id="76594"/>
    <lineage>
        <taxon>Bacteria</taxon>
        <taxon>Pseudomonadati</taxon>
        <taxon>Bacteroidota</taxon>
        <taxon>Flavobacteriia</taxon>
        <taxon>Flavobacteriales</taxon>
        <taxon>Flavobacteriaceae</taxon>
        <taxon>Cellulophaga</taxon>
    </lineage>
</organism>
<feature type="domain" description="Suppressor of fused-like" evidence="1">
    <location>
        <begin position="45"/>
        <end position="189"/>
    </location>
</feature>
<dbReference type="RefSeq" id="WP_074539149.1">
    <property type="nucleotide sequence ID" value="NZ_FNBD01000012.1"/>
</dbReference>
<dbReference type="EMBL" id="FNBD01000012">
    <property type="protein sequence ID" value="SDF33891.1"/>
    <property type="molecule type" value="Genomic_DNA"/>
</dbReference>
<accession>A0A1G7KA47</accession>
<gene>
    <name evidence="2" type="ORF">SAMN04487992_1127</name>
</gene>
<evidence type="ECO:0000313" key="3">
    <source>
        <dbReference type="Proteomes" id="UP000182114"/>
    </source>
</evidence>
<dbReference type="InterPro" id="IPR020941">
    <property type="entry name" value="SUFU-like_domain"/>
</dbReference>
<keyword evidence="3" id="KW-1185">Reference proteome</keyword>
<evidence type="ECO:0000259" key="1">
    <source>
        <dbReference type="Pfam" id="PF05076"/>
    </source>
</evidence>
<name>A0A1G7KA47_9FLAO</name>
<protein>
    <submittedName>
        <fullName evidence="2">Suppressor of fused protein (SUFU)</fullName>
    </submittedName>
</protein>
<proteinExistence type="predicted"/>
<dbReference type="Proteomes" id="UP000182114">
    <property type="component" value="Unassembled WGS sequence"/>
</dbReference>
<sequence length="193" mass="22055">MSQELPENKTPVEKFMDHLDRIFQVEPEYFRNVSEIDGIAGVTSIVYKDVPEKGMITGITYGLSLVDHPAWEFGRPELIITVDSKDTTWAQVAGYLANSLRGNCPFSYSNTINFREKISEESNMDSFLVFAPSILDKKDFTNIDVGLDYNITIAGLYPIYASEIAYINQNGLEKFWKHPNFDMYDVNRKLISE</sequence>
<dbReference type="Pfam" id="PF05076">
    <property type="entry name" value="SUFU"/>
    <property type="match status" value="1"/>
</dbReference>
<reference evidence="3" key="1">
    <citation type="submission" date="2016-10" db="EMBL/GenBank/DDBJ databases">
        <authorList>
            <person name="Varghese N."/>
            <person name="Submissions S."/>
        </authorList>
    </citation>
    <scope>NUCLEOTIDE SEQUENCE [LARGE SCALE GENOMIC DNA]</scope>
    <source>
        <strain evidence="3">DSM 24729</strain>
    </source>
</reference>
<evidence type="ECO:0000313" key="2">
    <source>
        <dbReference type="EMBL" id="SDF33891.1"/>
    </source>
</evidence>
<dbReference type="AlphaFoldDB" id="A0A1G7KA47"/>